<gene>
    <name evidence="2" type="primary">rbn</name>
    <name evidence="2" type="ORF">NCTC10288_00470</name>
</gene>
<accession>A0A2X4U846</accession>
<evidence type="ECO:0000313" key="2">
    <source>
        <dbReference type="EMBL" id="SQH98795.1"/>
    </source>
</evidence>
<organism evidence="2 3">
    <name type="scientific">Corynebacterium minutissimum</name>
    <dbReference type="NCBI Taxonomy" id="38301"/>
    <lineage>
        <taxon>Bacteria</taxon>
        <taxon>Bacillati</taxon>
        <taxon>Actinomycetota</taxon>
        <taxon>Actinomycetes</taxon>
        <taxon>Mycobacteriales</taxon>
        <taxon>Corynebacteriaceae</taxon>
        <taxon>Corynebacterium</taxon>
    </lineage>
</organism>
<keyword evidence="2" id="KW-0378">Hydrolase</keyword>
<dbReference type="EC" id="3.1.-.-" evidence="2"/>
<dbReference type="EMBL" id="LS483460">
    <property type="protein sequence ID" value="SQH98795.1"/>
    <property type="molecule type" value="Genomic_DNA"/>
</dbReference>
<dbReference type="InterPro" id="IPR036866">
    <property type="entry name" value="RibonucZ/Hydroxyglut_hydro"/>
</dbReference>
<proteinExistence type="predicted"/>
<reference evidence="2 3" key="1">
    <citation type="submission" date="2018-06" db="EMBL/GenBank/DDBJ databases">
        <authorList>
            <consortium name="Pathogen Informatics"/>
            <person name="Doyle S."/>
        </authorList>
    </citation>
    <scope>NUCLEOTIDE SEQUENCE [LARGE SCALE GENOMIC DNA]</scope>
    <source>
        <strain evidence="2 3">NCTC10288</strain>
    </source>
</reference>
<dbReference type="SUPFAM" id="SSF56281">
    <property type="entry name" value="Metallo-hydrolase/oxidoreductase"/>
    <property type="match status" value="1"/>
</dbReference>
<dbReference type="InterPro" id="IPR001279">
    <property type="entry name" value="Metallo-B-lactamas"/>
</dbReference>
<feature type="domain" description="Metallo-beta-lactamase" evidence="1">
    <location>
        <begin position="59"/>
        <end position="245"/>
    </location>
</feature>
<dbReference type="CDD" id="cd07716">
    <property type="entry name" value="RNaseZ_short-form-like_MBL-fold"/>
    <property type="match status" value="1"/>
</dbReference>
<dbReference type="STRING" id="38301.NX84_11530"/>
<dbReference type="Pfam" id="PF12706">
    <property type="entry name" value="Lactamase_B_2"/>
    <property type="match status" value="1"/>
</dbReference>
<name>A0A2X4U846_9CORY</name>
<evidence type="ECO:0000313" key="3">
    <source>
        <dbReference type="Proteomes" id="UP000249264"/>
    </source>
</evidence>
<dbReference type="Proteomes" id="UP000249264">
    <property type="component" value="Chromosome 1"/>
</dbReference>
<dbReference type="GO" id="GO:0042781">
    <property type="term" value="F:3'-tRNA processing endoribonuclease activity"/>
    <property type="evidence" value="ECO:0007669"/>
    <property type="project" value="TreeGrafter"/>
</dbReference>
<protein>
    <submittedName>
        <fullName evidence="2">Metal-dependent hydrolases of the beta- lactamase superfamily III</fullName>
        <ecNumber evidence="2">3.1.-.-</ecNumber>
    </submittedName>
</protein>
<dbReference type="Gene3D" id="3.60.15.10">
    <property type="entry name" value="Ribonuclease Z/Hydroxyacylglutathione hydrolase-like"/>
    <property type="match status" value="1"/>
</dbReference>
<evidence type="ECO:0000259" key="1">
    <source>
        <dbReference type="Pfam" id="PF12706"/>
    </source>
</evidence>
<dbReference type="PANTHER" id="PTHR46018">
    <property type="entry name" value="ZINC PHOSPHODIESTERASE ELAC PROTEIN 1"/>
    <property type="match status" value="1"/>
</dbReference>
<dbReference type="PANTHER" id="PTHR46018:SF4">
    <property type="entry name" value="METALLO-HYDROLASE YHFI-RELATED"/>
    <property type="match status" value="1"/>
</dbReference>
<dbReference type="KEGG" id="cmin:NCTC10288_00470"/>
<dbReference type="AlphaFoldDB" id="A0A2X4U846"/>
<sequence>MADEQVQSIQIQQPSLFRGTIERMKLTILGCSGSVPTIGNPASGYLVSFDSAPSIVMDLGPGTLARLQEHQDPCDAHVALTHLHADHCLDFPSLMVWRRFHPTAPAASRNFCLGPSSTETHLGRLSSDEPNGVDDMSDTFAFSPWVDRERQLVDDVYITPFRTVHPVETYALRMEHAKSGATLCYSADSAYTSALIDAASGADIFLCEAAWGETSEGKAPNMHMSGAEAGRLAREAGVKKLVLIHLQPWGDAAATYAAAAREFDGEIVLGASGMEFEL</sequence>